<name>A0A1M7XUM4_9VIRU</name>
<dbReference type="EMBL" id="LT671577">
    <property type="protein sequence ID" value="SHO33371.1"/>
    <property type="molecule type" value="Genomic_DNA"/>
</dbReference>
<sequence length="128" mass="15290">MEGSLHYGYMLDLYEMRDYLYTCPDFALKCPELLEQCVRKSPSLLEYLKKRFVFQEGTSLYFFVSKAPKQQPIWMEDDVMLFLGYKLETDADREKFRFWENGLPFPRSDIKLERIISDKPDFHVGFSA</sequence>
<gene>
    <name evidence="1" type="ORF">BQ3484_303</name>
</gene>
<dbReference type="Proteomes" id="UP000201465">
    <property type="component" value="Segment"/>
</dbReference>
<organism evidence="1 2">
    <name type="scientific">Cedratvirus A11</name>
    <dbReference type="NCBI Taxonomy" id="1903266"/>
    <lineage>
        <taxon>Viruses</taxon>
        <taxon>Pithoviruses</taxon>
        <taxon>Orthocedratvirinae</taxon>
        <taxon>Alphacedratvirus</taxon>
        <taxon>Alphacedratvirus aljazairmassiliense</taxon>
    </lineage>
</organism>
<protein>
    <submittedName>
        <fullName evidence="1">Uncharacterized protein</fullName>
    </submittedName>
</protein>
<reference evidence="1 2" key="1">
    <citation type="submission" date="2016-11" db="EMBL/GenBank/DDBJ databases">
        <authorList>
            <consortium name="Urmite Genomes"/>
        </authorList>
    </citation>
    <scope>NUCLEOTIDE SEQUENCE [LARGE SCALE GENOMIC DNA]</scope>
    <source>
        <strain evidence="1 2">A11</strain>
    </source>
</reference>
<keyword evidence="2" id="KW-1185">Reference proteome</keyword>
<accession>A0A1M7XUM4</accession>
<dbReference type="RefSeq" id="YP_009329243.1">
    <property type="nucleotide sequence ID" value="NC_032108.1"/>
</dbReference>
<dbReference type="GeneID" id="30523267"/>
<evidence type="ECO:0000313" key="2">
    <source>
        <dbReference type="Proteomes" id="UP000201465"/>
    </source>
</evidence>
<proteinExistence type="predicted"/>
<dbReference type="KEGG" id="vg:30523267"/>
<evidence type="ECO:0000313" key="1">
    <source>
        <dbReference type="EMBL" id="SHO33371.1"/>
    </source>
</evidence>